<dbReference type="Gene3D" id="1.10.3720.10">
    <property type="entry name" value="MetI-like"/>
    <property type="match status" value="1"/>
</dbReference>
<sequence>MTTSLTWRAPATRGRNGRVSSVWERFTPYIYIAPFFLLFLAFGLGPLLFTGWVSLHDWQLLGDTHRYVGLQNYGEMFNDPRFWKALRNTLAIFILSTVPCMGLALGLASMLNNRTLRAKTFWRMALLVPNVTPLVTVTLVFTSIFGRDYGPVTWILRSLHLPVIDWGASAMTTQIVIAIMVIWRWTGYNTLIYLAAMQAVPSAMYDCAEIDGAGRWTTFTQVTLPMIRPTILFTVVTSTVGGLQIFTEPLLFTSPTGGNNGQGLTVTLLLYGQAFNSFKFGYASAIAIALLFIILVLSLVNFAVARLIRSS</sequence>
<name>A0A060ZBI4_9ACTN</name>
<evidence type="ECO:0000313" key="9">
    <source>
        <dbReference type="EMBL" id="CDR01202.1"/>
    </source>
</evidence>
<keyword evidence="6 7" id="KW-0472">Membrane</keyword>
<dbReference type="HOGENOM" id="CLU_016047_0_2_11"/>
<reference evidence="9" key="1">
    <citation type="submission" date="2014-05" db="EMBL/GenBank/DDBJ databases">
        <authorList>
            <person name="Horn Fabian"/>
        </authorList>
    </citation>
    <scope>NUCLEOTIDE SEQUENCE</scope>
</reference>
<dbReference type="Pfam" id="PF00528">
    <property type="entry name" value="BPD_transp_1"/>
    <property type="match status" value="1"/>
</dbReference>
<feature type="transmembrane region" description="Helical" evidence="7">
    <location>
        <begin position="90"/>
        <end position="112"/>
    </location>
</feature>
<dbReference type="GO" id="GO:0005886">
    <property type="term" value="C:plasma membrane"/>
    <property type="evidence" value="ECO:0007669"/>
    <property type="project" value="UniProtKB-SubCell"/>
</dbReference>
<dbReference type="SUPFAM" id="SSF161098">
    <property type="entry name" value="MetI-like"/>
    <property type="match status" value="1"/>
</dbReference>
<dbReference type="PANTHER" id="PTHR30193">
    <property type="entry name" value="ABC TRANSPORTER PERMEASE PROTEIN"/>
    <property type="match status" value="1"/>
</dbReference>
<keyword evidence="5 7" id="KW-1133">Transmembrane helix</keyword>
<evidence type="ECO:0000256" key="1">
    <source>
        <dbReference type="ARBA" id="ARBA00004651"/>
    </source>
</evidence>
<feature type="transmembrane region" description="Helical" evidence="7">
    <location>
        <begin position="28"/>
        <end position="49"/>
    </location>
</feature>
<comment type="similarity">
    <text evidence="7">Belongs to the binding-protein-dependent transport system permease family.</text>
</comment>
<dbReference type="AlphaFoldDB" id="A0A060ZBI4"/>
<keyword evidence="2 7" id="KW-0813">Transport</keyword>
<keyword evidence="3" id="KW-1003">Cell membrane</keyword>
<keyword evidence="4 7" id="KW-0812">Transmembrane</keyword>
<dbReference type="CDD" id="cd06261">
    <property type="entry name" value="TM_PBP2"/>
    <property type="match status" value="1"/>
</dbReference>
<evidence type="ECO:0000256" key="5">
    <source>
        <dbReference type="ARBA" id="ARBA00022989"/>
    </source>
</evidence>
<dbReference type="InterPro" id="IPR035906">
    <property type="entry name" value="MetI-like_sf"/>
</dbReference>
<accession>A0A060ZBI4</accession>
<dbReference type="GO" id="GO:0055085">
    <property type="term" value="P:transmembrane transport"/>
    <property type="evidence" value="ECO:0007669"/>
    <property type="project" value="InterPro"/>
</dbReference>
<evidence type="ECO:0000256" key="6">
    <source>
        <dbReference type="ARBA" id="ARBA00023136"/>
    </source>
</evidence>
<dbReference type="InterPro" id="IPR051393">
    <property type="entry name" value="ABC_transporter_permease"/>
</dbReference>
<gene>
    <name evidence="9" type="ORF">SIRAN185</name>
</gene>
<evidence type="ECO:0000259" key="8">
    <source>
        <dbReference type="PROSITE" id="PS50928"/>
    </source>
</evidence>
<comment type="subcellular location">
    <subcellularLocation>
        <location evidence="1 7">Cell membrane</location>
        <topology evidence="1 7">Multi-pass membrane protein</topology>
    </subcellularLocation>
</comment>
<dbReference type="PROSITE" id="PS50928">
    <property type="entry name" value="ABC_TM1"/>
    <property type="match status" value="1"/>
</dbReference>
<dbReference type="InterPro" id="IPR000515">
    <property type="entry name" value="MetI-like"/>
</dbReference>
<protein>
    <submittedName>
        <fullName evidence="9">Cellobiose ABC transporter permease protein</fullName>
    </submittedName>
</protein>
<evidence type="ECO:0000256" key="3">
    <source>
        <dbReference type="ARBA" id="ARBA00022475"/>
    </source>
</evidence>
<feature type="transmembrane region" description="Helical" evidence="7">
    <location>
        <begin position="230"/>
        <end position="247"/>
    </location>
</feature>
<feature type="transmembrane region" description="Helical" evidence="7">
    <location>
        <begin position="166"/>
        <end position="185"/>
    </location>
</feature>
<proteinExistence type="inferred from homology"/>
<evidence type="ECO:0000256" key="7">
    <source>
        <dbReference type="RuleBase" id="RU363032"/>
    </source>
</evidence>
<dbReference type="PANTHER" id="PTHR30193:SF37">
    <property type="entry name" value="INNER MEMBRANE ABC TRANSPORTER PERMEASE PROTEIN YCJO"/>
    <property type="match status" value="1"/>
</dbReference>
<evidence type="ECO:0000256" key="4">
    <source>
        <dbReference type="ARBA" id="ARBA00022692"/>
    </source>
</evidence>
<dbReference type="EMBL" id="LK022848">
    <property type="protein sequence ID" value="CDR01202.1"/>
    <property type="molecule type" value="Genomic_DNA"/>
</dbReference>
<feature type="transmembrane region" description="Helical" evidence="7">
    <location>
        <begin position="280"/>
        <end position="304"/>
    </location>
</feature>
<evidence type="ECO:0000256" key="2">
    <source>
        <dbReference type="ARBA" id="ARBA00022448"/>
    </source>
</evidence>
<feature type="domain" description="ABC transmembrane type-1" evidence="8">
    <location>
        <begin position="86"/>
        <end position="301"/>
    </location>
</feature>
<feature type="transmembrane region" description="Helical" evidence="7">
    <location>
        <begin position="124"/>
        <end position="146"/>
    </location>
</feature>
<organism evidence="9">
    <name type="scientific">Streptomyces iranensis</name>
    <dbReference type="NCBI Taxonomy" id="576784"/>
    <lineage>
        <taxon>Bacteria</taxon>
        <taxon>Bacillati</taxon>
        <taxon>Actinomycetota</taxon>
        <taxon>Actinomycetes</taxon>
        <taxon>Kitasatosporales</taxon>
        <taxon>Streptomycetaceae</taxon>
        <taxon>Streptomyces</taxon>
        <taxon>Streptomyces violaceusniger group</taxon>
    </lineage>
</organism>